<reference evidence="1" key="1">
    <citation type="submission" date="2021-01" db="EMBL/GenBank/DDBJ databases">
        <title>Phytophthora aleatoria, a newly-described species from Pinus radiata is distinct from Phytophthora cactorum isolates based on comparative genomics.</title>
        <authorList>
            <person name="Mcdougal R."/>
            <person name="Panda P."/>
            <person name="Williams N."/>
            <person name="Studholme D.J."/>
        </authorList>
    </citation>
    <scope>NUCLEOTIDE SEQUENCE</scope>
    <source>
        <strain evidence="1">NZFS 4037</strain>
    </source>
</reference>
<gene>
    <name evidence="1" type="ORF">JG688_00015725</name>
</gene>
<name>A0A8J5IJK2_9STRA</name>
<accession>A0A8J5IJK2</accession>
<evidence type="ECO:0000313" key="2">
    <source>
        <dbReference type="Proteomes" id="UP000709295"/>
    </source>
</evidence>
<comment type="caution">
    <text evidence="1">The sequence shown here is derived from an EMBL/GenBank/DDBJ whole genome shotgun (WGS) entry which is preliminary data.</text>
</comment>
<dbReference type="EMBL" id="JAENGY010001769">
    <property type="protein sequence ID" value="KAG6947044.1"/>
    <property type="molecule type" value="Genomic_DNA"/>
</dbReference>
<sequence>MCLDDPACQVSPSAGDRKWCWRVCWQQCCKSWHCSSCGALTRGPLGTIRAGHAANLAANCLHGRPLRRQTRRTRLWQVEEPLPTRPPNDSHLNARSGHCACRFNVLSL</sequence>
<dbReference type="AlphaFoldDB" id="A0A8J5IJK2"/>
<proteinExistence type="predicted"/>
<organism evidence="1 2">
    <name type="scientific">Phytophthora aleatoria</name>
    <dbReference type="NCBI Taxonomy" id="2496075"/>
    <lineage>
        <taxon>Eukaryota</taxon>
        <taxon>Sar</taxon>
        <taxon>Stramenopiles</taxon>
        <taxon>Oomycota</taxon>
        <taxon>Peronosporomycetes</taxon>
        <taxon>Peronosporales</taxon>
        <taxon>Peronosporaceae</taxon>
        <taxon>Phytophthora</taxon>
    </lineage>
</organism>
<protein>
    <submittedName>
        <fullName evidence="1">Uncharacterized protein</fullName>
    </submittedName>
</protein>
<keyword evidence="2" id="KW-1185">Reference proteome</keyword>
<evidence type="ECO:0000313" key="1">
    <source>
        <dbReference type="EMBL" id="KAG6947044.1"/>
    </source>
</evidence>
<dbReference type="Proteomes" id="UP000709295">
    <property type="component" value="Unassembled WGS sequence"/>
</dbReference>